<dbReference type="Gene3D" id="3.60.21.10">
    <property type="match status" value="1"/>
</dbReference>
<dbReference type="InterPro" id="IPR004843">
    <property type="entry name" value="Calcineurin-like_PHP"/>
</dbReference>
<dbReference type="SUPFAM" id="SSF56300">
    <property type="entry name" value="Metallo-dependent phosphatases"/>
    <property type="match status" value="1"/>
</dbReference>
<evidence type="ECO:0000259" key="1">
    <source>
        <dbReference type="Pfam" id="PF00149"/>
    </source>
</evidence>
<evidence type="ECO:0000313" key="2">
    <source>
        <dbReference type="EMBL" id="EEQ49379.1"/>
    </source>
</evidence>
<dbReference type="STRING" id="638302.HMPREF0908_0237"/>
<dbReference type="InterPro" id="IPR029052">
    <property type="entry name" value="Metallo-depent_PP-like"/>
</dbReference>
<reference evidence="2 3" key="1">
    <citation type="submission" date="2009-04" db="EMBL/GenBank/DDBJ databases">
        <authorList>
            <person name="Qin X."/>
            <person name="Bachman B."/>
            <person name="Battles P."/>
            <person name="Bell A."/>
            <person name="Bess C."/>
            <person name="Bickham C."/>
            <person name="Chaboub L."/>
            <person name="Chen D."/>
            <person name="Coyle M."/>
            <person name="Deiros D.R."/>
            <person name="Dinh H."/>
            <person name="Forbes L."/>
            <person name="Fowler G."/>
            <person name="Francisco L."/>
            <person name="Fu Q."/>
            <person name="Gubbala S."/>
            <person name="Hale W."/>
            <person name="Han Y."/>
            <person name="Hemphill L."/>
            <person name="Highlander S.K."/>
            <person name="Hirani K."/>
            <person name="Hogues M."/>
            <person name="Jackson L."/>
            <person name="Jakkamsetti A."/>
            <person name="Javaid M."/>
            <person name="Jiang H."/>
            <person name="Korchina V."/>
            <person name="Kovar C."/>
            <person name="Lara F."/>
            <person name="Lee S."/>
            <person name="Mata R."/>
            <person name="Mathew T."/>
            <person name="Moen C."/>
            <person name="Morales K."/>
            <person name="Munidasa M."/>
            <person name="Nazareth L."/>
            <person name="Ngo R."/>
            <person name="Nguyen L."/>
            <person name="Okwuonu G."/>
            <person name="Ongeri F."/>
            <person name="Patil S."/>
            <person name="Petrosino J."/>
            <person name="Pham C."/>
            <person name="Pham P."/>
            <person name="Pu L.-L."/>
            <person name="Puazo M."/>
            <person name="Raj R."/>
            <person name="Reid J."/>
            <person name="Rouhana J."/>
            <person name="Saada N."/>
            <person name="Shang Y."/>
            <person name="Simmons D."/>
            <person name="Thornton R."/>
            <person name="Warren J."/>
            <person name="Weissenberger G."/>
            <person name="Zhang J."/>
            <person name="Zhang L."/>
            <person name="Zhou C."/>
            <person name="Zhu D."/>
            <person name="Muzny D."/>
            <person name="Worley K."/>
            <person name="Gibbs R."/>
        </authorList>
    </citation>
    <scope>NUCLEOTIDE SEQUENCE [LARGE SCALE GENOMIC DNA]</scope>
    <source>
        <strain evidence="2 3">ATCC 43531</strain>
    </source>
</reference>
<dbReference type="PRINTS" id="PR00114">
    <property type="entry name" value="STPHPHTASE"/>
</dbReference>
<comment type="caution">
    <text evidence="2">The sequence shown here is derived from an EMBL/GenBank/DDBJ whole genome shotgun (WGS) entry which is preliminary data.</text>
</comment>
<proteinExistence type="predicted"/>
<keyword evidence="2" id="KW-0378">Hydrolase</keyword>
<dbReference type="CDD" id="cd00144">
    <property type="entry name" value="MPP_PPP_family"/>
    <property type="match status" value="1"/>
</dbReference>
<evidence type="ECO:0000313" key="3">
    <source>
        <dbReference type="Proteomes" id="UP000005309"/>
    </source>
</evidence>
<dbReference type="PANTHER" id="PTHR42850:SF4">
    <property type="entry name" value="ZINC-DEPENDENT ENDOPOLYPHOSPHATASE"/>
    <property type="match status" value="1"/>
</dbReference>
<dbReference type="HOGENOM" id="CLU_023125_4_2_9"/>
<feature type="domain" description="Calcineurin-like phosphoesterase" evidence="1">
    <location>
        <begin position="36"/>
        <end position="213"/>
    </location>
</feature>
<organism evidence="2 3">
    <name type="scientific">Selenomonas flueggei ATCC 43531</name>
    <dbReference type="NCBI Taxonomy" id="638302"/>
    <lineage>
        <taxon>Bacteria</taxon>
        <taxon>Bacillati</taxon>
        <taxon>Bacillota</taxon>
        <taxon>Negativicutes</taxon>
        <taxon>Selenomonadales</taxon>
        <taxon>Selenomonadaceae</taxon>
        <taxon>Selenomonas</taxon>
    </lineage>
</organism>
<dbReference type="GO" id="GO:0005737">
    <property type="term" value="C:cytoplasm"/>
    <property type="evidence" value="ECO:0007669"/>
    <property type="project" value="TreeGrafter"/>
</dbReference>
<dbReference type="GO" id="GO:0110154">
    <property type="term" value="P:RNA decapping"/>
    <property type="evidence" value="ECO:0007669"/>
    <property type="project" value="TreeGrafter"/>
</dbReference>
<sequence>MRRQRFVYGIFSCGFQGSYDIIEMFIAEGGDRMFRRILAVGDVHGEADGLERLWKKIAFDDERDLLVFLGDYIDRGAAPVRALQFVQRQVEKYRNVHALMGNHEAMMLSYIDAYGLGRTIMGHFDLWLANGGRITRKQLAALPKAEAESLTAFVRSRPISFRTLHAGEDILFVHAGVNPAAEDCREDMLWIREKFFAGYHGSTLVVVGHTPTQMLRRGGAAVPLFLPNNIIACDTGAYLPGGRISCVDTAHYLRLRAGGHALTAGERASCYMQAERG</sequence>
<gene>
    <name evidence="2" type="ORF">HMPREF0908_0237</name>
</gene>
<dbReference type="GO" id="GO:0008803">
    <property type="term" value="F:bis(5'-nucleosyl)-tetraphosphatase (symmetrical) activity"/>
    <property type="evidence" value="ECO:0007669"/>
    <property type="project" value="TreeGrafter"/>
</dbReference>
<protein>
    <submittedName>
        <fullName evidence="2">Ser/Thr phosphatase family protein</fullName>
        <ecNumber evidence="2">3.1.3.16</ecNumber>
    </submittedName>
</protein>
<name>C4V143_9FIRM</name>
<dbReference type="eggNOG" id="COG0639">
    <property type="taxonomic scope" value="Bacteria"/>
</dbReference>
<accession>C4V143</accession>
<dbReference type="GO" id="GO:0004722">
    <property type="term" value="F:protein serine/threonine phosphatase activity"/>
    <property type="evidence" value="ECO:0007669"/>
    <property type="project" value="UniProtKB-EC"/>
</dbReference>
<dbReference type="PANTHER" id="PTHR42850">
    <property type="entry name" value="METALLOPHOSPHOESTERASE"/>
    <property type="match status" value="1"/>
</dbReference>
<dbReference type="Pfam" id="PF00149">
    <property type="entry name" value="Metallophos"/>
    <property type="match status" value="1"/>
</dbReference>
<dbReference type="EC" id="3.1.3.16" evidence="2"/>
<dbReference type="InterPro" id="IPR006186">
    <property type="entry name" value="Ser/Thr-sp_prot-phosphatase"/>
</dbReference>
<dbReference type="EMBL" id="ACLA01000004">
    <property type="protein sequence ID" value="EEQ49379.1"/>
    <property type="molecule type" value="Genomic_DNA"/>
</dbReference>
<dbReference type="Proteomes" id="UP000005309">
    <property type="component" value="Unassembled WGS sequence"/>
</dbReference>
<dbReference type="InterPro" id="IPR050126">
    <property type="entry name" value="Ap4A_hydrolase"/>
</dbReference>
<dbReference type="AlphaFoldDB" id="C4V143"/>
<keyword evidence="3" id="KW-1185">Reference proteome</keyword>